<evidence type="ECO:0000256" key="1">
    <source>
        <dbReference type="ARBA" id="ARBA00011031"/>
    </source>
</evidence>
<dbReference type="SUPFAM" id="SSF48371">
    <property type="entry name" value="ARM repeat"/>
    <property type="match status" value="2"/>
</dbReference>
<dbReference type="InterPro" id="IPR039414">
    <property type="entry name" value="SMG1_PIKKc"/>
</dbReference>
<feature type="compositionally biased region" description="Acidic residues" evidence="11">
    <location>
        <begin position="1792"/>
        <end position="1816"/>
    </location>
</feature>
<dbReference type="PROSITE" id="PS50290">
    <property type="entry name" value="PI3_4_KINASE_3"/>
    <property type="match status" value="1"/>
</dbReference>
<dbReference type="PROSITE" id="PS00916">
    <property type="entry name" value="PI3_4_KINASE_2"/>
    <property type="match status" value="1"/>
</dbReference>
<dbReference type="InterPro" id="IPR016024">
    <property type="entry name" value="ARM-type_fold"/>
</dbReference>
<evidence type="ECO:0000256" key="9">
    <source>
        <dbReference type="ARBA" id="ARBA00048679"/>
    </source>
</evidence>
<dbReference type="PANTHER" id="PTHR11139:SF71">
    <property type="entry name" value="SERINE_THREONINE-PROTEIN KINASE SMG1"/>
    <property type="match status" value="1"/>
</dbReference>
<dbReference type="InterPro" id="IPR031559">
    <property type="entry name" value="SMG1"/>
</dbReference>
<dbReference type="InterPro" id="IPR018936">
    <property type="entry name" value="PI3/4_kinase_CS"/>
</dbReference>
<dbReference type="EC" id="2.7.11.1" evidence="2"/>
<feature type="compositionally biased region" description="Basic and acidic residues" evidence="11">
    <location>
        <begin position="11"/>
        <end position="35"/>
    </location>
</feature>
<dbReference type="Gene3D" id="1.10.1070.11">
    <property type="entry name" value="Phosphatidylinositol 3-/4-kinase, catalytic domain"/>
    <property type="match status" value="1"/>
</dbReference>
<evidence type="ECO:0000256" key="7">
    <source>
        <dbReference type="ARBA" id="ARBA00022840"/>
    </source>
</evidence>
<keyword evidence="4" id="KW-0808">Transferase</keyword>
<dbReference type="SUPFAM" id="SSF56112">
    <property type="entry name" value="Protein kinase-like (PK-like)"/>
    <property type="match status" value="1"/>
</dbReference>
<evidence type="ECO:0000256" key="3">
    <source>
        <dbReference type="ARBA" id="ARBA00022527"/>
    </source>
</evidence>
<evidence type="ECO:0000256" key="4">
    <source>
        <dbReference type="ARBA" id="ARBA00022679"/>
    </source>
</evidence>
<dbReference type="EMBL" id="JAODUP010000467">
    <property type="protein sequence ID" value="KAK2149115.1"/>
    <property type="molecule type" value="Genomic_DNA"/>
</dbReference>
<dbReference type="SMART" id="SM00146">
    <property type="entry name" value="PI3Kc"/>
    <property type="match status" value="1"/>
</dbReference>
<dbReference type="Pfam" id="PF15785">
    <property type="entry name" value="SMG1"/>
    <property type="match status" value="1"/>
</dbReference>
<dbReference type="GO" id="GO:0000184">
    <property type="term" value="P:nuclear-transcribed mRNA catabolic process, nonsense-mediated decay"/>
    <property type="evidence" value="ECO:0007669"/>
    <property type="project" value="InterPro"/>
</dbReference>
<dbReference type="FunFam" id="3.30.1010.10:FF:000010">
    <property type="entry name" value="serine/threonine-protein kinase SMG1 isoform X1"/>
    <property type="match status" value="1"/>
</dbReference>
<dbReference type="PROSITE" id="PS51189">
    <property type="entry name" value="FAT"/>
    <property type="match status" value="1"/>
</dbReference>
<dbReference type="InterPro" id="IPR000403">
    <property type="entry name" value="PI3/4_kinase_cat_dom"/>
</dbReference>
<proteinExistence type="inferred from homology"/>
<keyword evidence="7" id="KW-0067">ATP-binding</keyword>
<comment type="similarity">
    <text evidence="1">Belongs to the PI3/PI4-kinase family.</text>
</comment>
<keyword evidence="3" id="KW-0723">Serine/threonine-protein kinase</keyword>
<gene>
    <name evidence="14" type="ORF">LSH36_467g04073</name>
</gene>
<sequence>MSGRPLSAKTKRLERDNGSSETRSDSTRIRHDMKADTYPSSGKGRTVIVDRCPSFRSDRARVRKDRRERDDIVRRVEKGYGRGMRYDSRPPHTESSEDIRDDVRRQADSKAFMDDSRLSKLVKKIGREDDRDRRITAAKQLKEYLKQPENVKTIVKVSDSLLMALQDVFYERTYKDVKQEMASCLGVVGYTMGRETQRYVEWIFANLSATQQDEVKILLLGALLETLKQDSGLHKLADIMPAVMNNCQGVLESADVPDILIAVVDIVLYVTESYPHVFASHFRDTVDILVGWHIDSTQKENLTSYTADALVSFHQFWISDMKFSVNLLGQFLEDMEAYVEDLSLGLSGHTTDEEMPTPEECITKIGALLHVFTTVMRSLGEYFMPDKGPAIVERTVRCIDGVLNVMYCEKVYTAANKCLTLLCTNLGSETVRVSHTVTEYLKKQCNNHKDSTHGYILSFIKLMYKVIDILNTQLPVQFIAHILSPGSIINSLKMAHKNEVLTELLGIYRSILGLKSVPLMEEAYKYILGDLEVAFNTLLETIESDNQCSLVVGNPFSEVIYTTKQAETVIVFDVCALAEIGNTKNNIIGMWALSPSIFDLFARHLLPNQPCLMERYPAVQYALLQALYSHCSRLLSLKWSQEIIDTLQSTQHIYQTKEFHQLLDALITAGFTSHTELCLAACQCIQTLLKHTNKMETAVLKRCLDLCKTRLSHTNAVVSEAYQTLLNNLPLEVTTSHHFGPPQSTSRARKTDTSVNSSEAFWLARRAHMAKVPMGTFHSHNYRAVLGYLLYDIVPNKNSGINWLQSIYHSSQRSEKEIQHKEDIVQFNDLIDSSESLLWFWATWEAAQFCILAKLRTPLGKPQDTFTAIEAALKKYMADAKALSSGEWITNRASTEKSQDDDTNKSLAESQRVHLLLQFMEHLEKQLYNAYEGCAVAMVNPPKVVKTFFRTNRATCLEWLGRIRQCLVTIGNQCGEPALVIRHTCEILHEMKENNKVQTPEFEQMLAQCVKALCTLRCPEAIHGFYVWSKEVLGRKLPWIKAAMEQASGKYEAALGDYKSCLNYCLSPDHLEETRDGGSTPCDSGTSSPVGSPRHITDGLQKLALLSRHDNTNRSNNLPDPFVTSFMINQVCACYERLCRWDDVIDWQETLQNYRSEYTGTTLQSAFDLNVDINFIQALSRFDALDYEGTRDFLELVPGGSISNLDEETPMPRLMWDPEEVVGSSHIQLLRVLSSFLLGQDQSGSQKTFLDIAQKWCNGIQSVASLEWPTQLHQGATLTTYAVSLCKHQLGADSKPKALCCIDTQQQIQDFAQPENTADFWALASKIRVAAANLSRKQQNLILSEHLLVEEILSSVGVLSESEKHSESEENIYDVMLKLQASRENLTQIHSLRLERESAKLLRLKNTSHTATEVFCTTIVHHARTISGLNPTRHRETVTTCSDLNARSMLTLVQWLQSDPKYLSQLTSKWKLISQEDEASISHVVRDMAELLNMEKNCEMWKRNPDIEDDDDDIKITDNPILSDSDSVLGRILHLSTLQCPNLAKAWFSLAGWCYKWGRKAVDHATHGTVELSTDEKAQVMEVLPKGINNDDTEAILTILSQIHAGNSSEEDISDQDQTLYDDGAETTRRQLLSCCMSLQIASDDTVDHLIDLWRGVVRRVYHYYQLSAKAYFTYLRLNGLSNNQLTNMDGNITATLRILRLLVKHAWELREVLEDGLAHTPTVPWKGIIPQLFSRLNHPEPYVRQSVSDLLCRVAQDAPHLIVYPAVVGCSSIKVKDTRRDGLLNEYLSQTEDDDHLDPDTEDPQPVVVDDDDPHTEDTTMLQNCFTSIVDTLASTNPRMISEVQLLVNELRRITLLSDELWLGTLNSHHADVTRRLQQLEKEVKKVNTNSSLTNEEKQAIIREKHKTVIKPTLYTMESLWEITGKTPETHHETWFLETYGPLIQDALGKLRNPPDPSHPALTWQLFKQLHHSLQQRAQKRTSLILNMEEMSPKLSALKNTVISMPGASSDGQVVTIEGIHNTVQILPTKTKPKKLVFLGSDGKKHPYLFKGLEDLHLDERIMQFLAIVNNMFAKANKTNSRLYHARHYSVTPLGARSGLIQWVDGATPLFSLYKRWQQREALAQQLKQQQGGHMSSIQPTVPRPSEVFYGKLNPALKEKGIHNLENRKDWPVGVMRKVLEELVAETPGDLLAKELWCSSTSALEWWQMTQTYCRSTAVMSMIGYIIGLGDRHLDNLLVDLATGEVVHIDYNVCFEKGRSLRVPEKVPFRMSQNLEQALGLTGVEVSE</sequence>
<evidence type="ECO:0000256" key="11">
    <source>
        <dbReference type="SAM" id="MobiDB-lite"/>
    </source>
</evidence>
<name>A0AAD9JAY2_9ANNE</name>
<dbReference type="Proteomes" id="UP001208570">
    <property type="component" value="Unassembled WGS sequence"/>
</dbReference>
<keyword evidence="10" id="KW-0175">Coiled coil</keyword>
<dbReference type="CDD" id="cd05170">
    <property type="entry name" value="PIKKc_SMG1"/>
    <property type="match status" value="1"/>
</dbReference>
<feature type="region of interest" description="Disordered" evidence="11">
    <location>
        <begin position="73"/>
        <end position="102"/>
    </location>
</feature>
<dbReference type="Pfam" id="PF00454">
    <property type="entry name" value="PI3_PI4_kinase"/>
    <property type="match status" value="1"/>
</dbReference>
<evidence type="ECO:0000256" key="8">
    <source>
        <dbReference type="ARBA" id="ARBA00047899"/>
    </source>
</evidence>
<feature type="region of interest" description="Disordered" evidence="11">
    <location>
        <begin position="1"/>
        <end position="46"/>
    </location>
</feature>
<dbReference type="InterPro" id="IPR050517">
    <property type="entry name" value="DDR_Repair_Kinase"/>
</dbReference>
<dbReference type="PANTHER" id="PTHR11139">
    <property type="entry name" value="ATAXIA TELANGIECTASIA MUTATED ATM -RELATED"/>
    <property type="match status" value="1"/>
</dbReference>
<evidence type="ECO:0000313" key="15">
    <source>
        <dbReference type="Proteomes" id="UP001208570"/>
    </source>
</evidence>
<comment type="caution">
    <text evidence="14">The sequence shown here is derived from an EMBL/GenBank/DDBJ whole genome shotgun (WGS) entry which is preliminary data.</text>
</comment>
<evidence type="ECO:0000259" key="12">
    <source>
        <dbReference type="PROSITE" id="PS50290"/>
    </source>
</evidence>
<comment type="catalytic activity">
    <reaction evidence="8">
        <text>L-threonyl-[protein] + ATP = O-phospho-L-threonyl-[protein] + ADP + H(+)</text>
        <dbReference type="Rhea" id="RHEA:46608"/>
        <dbReference type="Rhea" id="RHEA-COMP:11060"/>
        <dbReference type="Rhea" id="RHEA-COMP:11605"/>
        <dbReference type="ChEBI" id="CHEBI:15378"/>
        <dbReference type="ChEBI" id="CHEBI:30013"/>
        <dbReference type="ChEBI" id="CHEBI:30616"/>
        <dbReference type="ChEBI" id="CHEBI:61977"/>
        <dbReference type="ChEBI" id="CHEBI:456216"/>
        <dbReference type="EC" id="2.7.11.1"/>
    </reaction>
</comment>
<dbReference type="InterPro" id="IPR014009">
    <property type="entry name" value="PIK_FAT"/>
</dbReference>
<evidence type="ECO:0000256" key="5">
    <source>
        <dbReference type="ARBA" id="ARBA00022741"/>
    </source>
</evidence>
<dbReference type="GO" id="GO:0005524">
    <property type="term" value="F:ATP binding"/>
    <property type="evidence" value="ECO:0007669"/>
    <property type="project" value="UniProtKB-KW"/>
</dbReference>
<dbReference type="SMART" id="SM01345">
    <property type="entry name" value="Rapamycin_bind"/>
    <property type="match status" value="1"/>
</dbReference>
<feature type="region of interest" description="Disordered" evidence="11">
    <location>
        <begin position="1790"/>
        <end position="1816"/>
    </location>
</feature>
<feature type="domain" description="PI3K/PI4K catalytic" evidence="12">
    <location>
        <begin position="2021"/>
        <end position="2289"/>
    </location>
</feature>
<dbReference type="GO" id="GO:0005634">
    <property type="term" value="C:nucleus"/>
    <property type="evidence" value="ECO:0007669"/>
    <property type="project" value="TreeGrafter"/>
</dbReference>
<evidence type="ECO:0000256" key="2">
    <source>
        <dbReference type="ARBA" id="ARBA00012513"/>
    </source>
</evidence>
<dbReference type="InterPro" id="IPR011009">
    <property type="entry name" value="Kinase-like_dom_sf"/>
</dbReference>
<dbReference type="GO" id="GO:0004674">
    <property type="term" value="F:protein serine/threonine kinase activity"/>
    <property type="evidence" value="ECO:0007669"/>
    <property type="project" value="UniProtKB-KW"/>
</dbReference>
<dbReference type="InterPro" id="IPR036940">
    <property type="entry name" value="PI3/4_kinase_cat_sf"/>
</dbReference>
<feature type="coiled-coil region" evidence="10">
    <location>
        <begin position="1864"/>
        <end position="1898"/>
    </location>
</feature>
<evidence type="ECO:0000313" key="14">
    <source>
        <dbReference type="EMBL" id="KAK2149115.1"/>
    </source>
</evidence>
<feature type="domain" description="FAT" evidence="13">
    <location>
        <begin position="1326"/>
        <end position="1773"/>
    </location>
</feature>
<comment type="catalytic activity">
    <reaction evidence="9">
        <text>L-seryl-[protein] + ATP = O-phospho-L-seryl-[protein] + ADP + H(+)</text>
        <dbReference type="Rhea" id="RHEA:17989"/>
        <dbReference type="Rhea" id="RHEA-COMP:9863"/>
        <dbReference type="Rhea" id="RHEA-COMP:11604"/>
        <dbReference type="ChEBI" id="CHEBI:15378"/>
        <dbReference type="ChEBI" id="CHEBI:29999"/>
        <dbReference type="ChEBI" id="CHEBI:30616"/>
        <dbReference type="ChEBI" id="CHEBI:83421"/>
        <dbReference type="ChEBI" id="CHEBI:456216"/>
        <dbReference type="EC" id="2.7.11.1"/>
    </reaction>
</comment>
<keyword evidence="6" id="KW-0418">Kinase</keyword>
<accession>A0AAD9JAY2</accession>
<organism evidence="14 15">
    <name type="scientific">Paralvinella palmiformis</name>
    <dbReference type="NCBI Taxonomy" id="53620"/>
    <lineage>
        <taxon>Eukaryota</taxon>
        <taxon>Metazoa</taxon>
        <taxon>Spiralia</taxon>
        <taxon>Lophotrochozoa</taxon>
        <taxon>Annelida</taxon>
        <taxon>Polychaeta</taxon>
        <taxon>Sedentaria</taxon>
        <taxon>Canalipalpata</taxon>
        <taxon>Terebellida</taxon>
        <taxon>Terebelliformia</taxon>
        <taxon>Alvinellidae</taxon>
        <taxon>Paralvinella</taxon>
    </lineage>
</organism>
<keyword evidence="15" id="KW-1185">Reference proteome</keyword>
<dbReference type="Gene3D" id="3.30.1010.10">
    <property type="entry name" value="Phosphatidylinositol 3-kinase Catalytic Subunit, Chain A, domain 4"/>
    <property type="match status" value="1"/>
</dbReference>
<evidence type="ECO:0000256" key="6">
    <source>
        <dbReference type="ARBA" id="ARBA00022777"/>
    </source>
</evidence>
<keyword evidence="5" id="KW-0547">Nucleotide-binding</keyword>
<evidence type="ECO:0000256" key="10">
    <source>
        <dbReference type="SAM" id="Coils"/>
    </source>
</evidence>
<reference evidence="14" key="1">
    <citation type="journal article" date="2023" name="Mol. Biol. Evol.">
        <title>Third-Generation Sequencing Reveals the Adaptive Role of the Epigenome in Three Deep-Sea Polychaetes.</title>
        <authorList>
            <person name="Perez M."/>
            <person name="Aroh O."/>
            <person name="Sun Y."/>
            <person name="Lan Y."/>
            <person name="Juniper S.K."/>
            <person name="Young C.R."/>
            <person name="Angers B."/>
            <person name="Qian P.Y."/>
        </authorList>
    </citation>
    <scope>NUCLEOTIDE SEQUENCE</scope>
    <source>
        <strain evidence="14">P08H-3</strain>
    </source>
</reference>
<protein>
    <recommendedName>
        <fullName evidence="2">non-specific serine/threonine protein kinase</fullName>
        <ecNumber evidence="2">2.7.11.1</ecNumber>
    </recommendedName>
</protein>
<evidence type="ECO:0000259" key="13">
    <source>
        <dbReference type="PROSITE" id="PS51189"/>
    </source>
</evidence>
<dbReference type="Gene3D" id="1.25.10.10">
    <property type="entry name" value="Leucine-rich Repeat Variant"/>
    <property type="match status" value="2"/>
</dbReference>
<dbReference type="InterPro" id="IPR011989">
    <property type="entry name" value="ARM-like"/>
</dbReference>